<feature type="compositionally biased region" description="Gly residues" evidence="5">
    <location>
        <begin position="206"/>
        <end position="221"/>
    </location>
</feature>
<keyword evidence="4" id="KW-0175">Coiled coil</keyword>
<reference evidence="7 8" key="1">
    <citation type="journal article" date="2023" name="J. Hered.">
        <title>Chromosome-level genome of the wood stork (Mycteria americana) provides insight into avian chromosome evolution.</title>
        <authorList>
            <person name="Flamio R. Jr."/>
            <person name="Ramstad K.M."/>
        </authorList>
    </citation>
    <scope>NUCLEOTIDE SEQUENCE [LARGE SCALE GENOMIC DNA]</scope>
    <source>
        <strain evidence="7">JAX WOST 10</strain>
    </source>
</reference>
<feature type="compositionally biased region" description="Basic and acidic residues" evidence="5">
    <location>
        <begin position="1214"/>
        <end position="1224"/>
    </location>
</feature>
<feature type="region of interest" description="Disordered" evidence="5">
    <location>
        <begin position="1186"/>
        <end position="1298"/>
    </location>
</feature>
<dbReference type="GO" id="GO:0034089">
    <property type="term" value="P:establishment of meiotic sister chromatid cohesion"/>
    <property type="evidence" value="ECO:0007669"/>
    <property type="project" value="TreeGrafter"/>
</dbReference>
<evidence type="ECO:0000313" key="7">
    <source>
        <dbReference type="EMBL" id="KAK4805299.1"/>
    </source>
</evidence>
<keyword evidence="3" id="KW-0131">Cell cycle</keyword>
<organism evidence="7 8">
    <name type="scientific">Mycteria americana</name>
    <name type="common">Wood stork</name>
    <dbReference type="NCBI Taxonomy" id="33587"/>
    <lineage>
        <taxon>Eukaryota</taxon>
        <taxon>Metazoa</taxon>
        <taxon>Chordata</taxon>
        <taxon>Craniata</taxon>
        <taxon>Vertebrata</taxon>
        <taxon>Euteleostomi</taxon>
        <taxon>Archelosauria</taxon>
        <taxon>Archosauria</taxon>
        <taxon>Dinosauria</taxon>
        <taxon>Saurischia</taxon>
        <taxon>Theropoda</taxon>
        <taxon>Coelurosauria</taxon>
        <taxon>Aves</taxon>
        <taxon>Neognathae</taxon>
        <taxon>Neoaves</taxon>
        <taxon>Aequornithes</taxon>
        <taxon>Ciconiiformes</taxon>
        <taxon>Ciconiidae</taxon>
        <taxon>Mycteria</taxon>
    </lineage>
</organism>
<evidence type="ECO:0000256" key="5">
    <source>
        <dbReference type="SAM" id="MobiDB-lite"/>
    </source>
</evidence>
<dbReference type="Pfam" id="PF24571">
    <property type="entry name" value="HEAT_SCC3-SA"/>
    <property type="match status" value="1"/>
</dbReference>
<keyword evidence="8" id="KW-1185">Reference proteome</keyword>
<feature type="compositionally biased region" description="Acidic residues" evidence="5">
    <location>
        <begin position="1273"/>
        <end position="1293"/>
    </location>
</feature>
<feature type="compositionally biased region" description="Polar residues" evidence="5">
    <location>
        <begin position="119"/>
        <end position="132"/>
    </location>
</feature>
<dbReference type="InterPro" id="IPR020839">
    <property type="entry name" value="SCD"/>
</dbReference>
<gene>
    <name evidence="7" type="ORF">QYF61_005927</name>
</gene>
<dbReference type="GO" id="GO:0003682">
    <property type="term" value="F:chromatin binding"/>
    <property type="evidence" value="ECO:0007669"/>
    <property type="project" value="TreeGrafter"/>
</dbReference>
<feature type="compositionally biased region" description="Low complexity" evidence="5">
    <location>
        <begin position="11"/>
        <end position="39"/>
    </location>
</feature>
<evidence type="ECO:0000256" key="2">
    <source>
        <dbReference type="ARBA" id="ARBA00023242"/>
    </source>
</evidence>
<feature type="compositionally biased region" description="Low complexity" evidence="5">
    <location>
        <begin position="47"/>
        <end position="57"/>
    </location>
</feature>
<dbReference type="PANTHER" id="PTHR11199:SF8">
    <property type="entry name" value="COHESIN SUBUNIT SA-3"/>
    <property type="match status" value="1"/>
</dbReference>
<dbReference type="EMBL" id="JAUNZN010000129">
    <property type="protein sequence ID" value="KAK4805299.1"/>
    <property type="molecule type" value="Genomic_DNA"/>
</dbReference>
<evidence type="ECO:0000313" key="8">
    <source>
        <dbReference type="Proteomes" id="UP001333110"/>
    </source>
</evidence>
<dbReference type="InterPro" id="IPR013721">
    <property type="entry name" value="STAG"/>
</dbReference>
<sequence>MAPRRSARIQGASSSSSSSVGLGTGSSPAPGSAAVRSSSPPSPLAPDSPDLSSSDSGSDFEDTLRLRSKRGPHRVLRQCPVRPAPPSGRVPHAGAAPNIRRVPSHQVSKRPRRREPSADRSSPAASNPEQNTLFEAVRSAKIAVETVVDDWLETYKQDREMGFLELINFIIRSCGCRGVVTLEMFRHLQNSEIIQQLTEKFEEVLGGSGGGGGSGSGGGPGSRRLPQDSAEYPLSLGTQPWRRFRAGFCELVATVVRRCQYSVVYDEFLMDSLISLLTGLSDSQVRAFRHTSTLAAMKLMTALVNVALGVSLHQENNQRQYEAEWSKGPGRRATDKLEALLEKRRELQEQQEEIENMMNAVFKGVFVHRYRSGLAQQLGHGRGSRGTAGPGGQVGAMWGQGRGTAGDRGMSPGIAARGRDVVPEIRAICMEELGTWMRSYAASFLTDSYLKYIGWTLHDKQGEVRLQCVKALQGLYCRRDTAAHMELFTSRFKTRMVSMVLDKEPDVAVEVVKLLTLMLENMEEALTEEDCQSVYPVVYVSSRALASAAGLFLYRRLLDPRREAGREPSRDRDNRTFFRLLLAFFIESELHEHAAYLVDSLWDCAGPRLRDWETISALLLEESPTEGLADRQEKALVEILAASVVQAAEGQPPVGRGPAKKPSARERKAQVEERTRLTHCLIPALPQLLAKFSADAEKAAPLLEVLRCFDLSIYCTGRLEKHLELVLGQLQEVVGKHTGQAVLEAASHALHALCDPELALHGRGDLVRSRLTDQLADKFHQEVTELLQASSLDEEEVYSMAATLKRISVLFNAHDLTPWQLFQPCAQLLQRAVDTGEVPPQVLVPAITCLHFHILWELSRLPSTDVPQEQLQSLKTRVTSFCSLCQSCLSDVDASVRERAFVVLSDLLLVFGPQLPRDGREALAPLVLLPDAGLQSQLAAFLMDHVFHHACSHEELSATEDSENRIEELHQRRVLLAGFCKLIIYNVLELSAASDVFKHYAKVGGARKDCPAGPTTAWGHQALSPPPQFYSDYGDIIKETLNCTRQINRQEWAHTLLLSLQQLMTELLLQQGPEIRASEAFLEIRDLARRFSLLFSLHQLRNRPALLSMHKEGIQFAFQEPPGPGPGLPPLNLPFLEVLSEFSPRLLHPDKALLLAYLEKMCQERRWLAPRDAPWLSLVTYRNSLQPQEEGGSVSSRGTAPRPRPPPGSAAKRPRMDAPSERADSSPWPSSRLPSPALTSTALRGGPRPPLPRPPAWDPGSDPSLLRRLSLMVEEEEEEAATIEEESSEEDTPAQDRDRLQAIFDSTNLGIE</sequence>
<dbReference type="GO" id="GO:0005634">
    <property type="term" value="C:nucleus"/>
    <property type="evidence" value="ECO:0007669"/>
    <property type="project" value="UniProtKB-SubCell"/>
</dbReference>
<proteinExistence type="inferred from homology"/>
<name>A0AAN7MGR5_MYCAM</name>
<keyword evidence="3" id="KW-0132">Cell division</keyword>
<keyword evidence="2 3" id="KW-0539">Nucleus</keyword>
<evidence type="ECO:0000259" key="6">
    <source>
        <dbReference type="PROSITE" id="PS51425"/>
    </source>
</evidence>
<dbReference type="Pfam" id="PF08514">
    <property type="entry name" value="STAG"/>
    <property type="match status" value="1"/>
</dbReference>
<comment type="subunit">
    <text evidence="3">Part of the cohesin complex which is composed of a heterodimer between a SMC1 protein (SMC1A or SMC1B) and SMC3, which are attached via their hinge domain, and RAD21 which link them at their heads, and one STAG protein.</text>
</comment>
<keyword evidence="3" id="KW-0158">Chromosome</keyword>
<feature type="compositionally biased region" description="Gly residues" evidence="5">
    <location>
        <begin position="380"/>
        <end position="406"/>
    </location>
</feature>
<comment type="caution">
    <text evidence="7">The sequence shown here is derived from an EMBL/GenBank/DDBJ whole genome shotgun (WGS) entry which is preliminary data.</text>
</comment>
<comment type="subcellular location">
    <subcellularLocation>
        <location evidence="3">Nucleus</location>
    </subcellularLocation>
    <subcellularLocation>
        <location evidence="3">Chromosome</location>
    </subcellularLocation>
    <subcellularLocation>
        <location evidence="3">Chromosome</location>
        <location evidence="3">Centromere</location>
    </subcellularLocation>
</comment>
<evidence type="ECO:0000256" key="3">
    <source>
        <dbReference type="RuleBase" id="RU369063"/>
    </source>
</evidence>
<protein>
    <recommendedName>
        <fullName evidence="3">Cohesin subunit SA</fullName>
    </recommendedName>
    <alternativeName>
        <fullName evidence="3">SCC3 homolog</fullName>
    </alternativeName>
    <alternativeName>
        <fullName evidence="3">Stromal antigen</fullName>
    </alternativeName>
</protein>
<dbReference type="InterPro" id="IPR039662">
    <property type="entry name" value="Cohesin_Scc3/SA"/>
</dbReference>
<dbReference type="PANTHER" id="PTHR11199">
    <property type="entry name" value="STROMAL ANTIGEN"/>
    <property type="match status" value="1"/>
</dbReference>
<feature type="compositionally biased region" description="Low complexity" evidence="5">
    <location>
        <begin position="1225"/>
        <end position="1236"/>
    </location>
</feature>
<feature type="compositionally biased region" description="Basic residues" evidence="5">
    <location>
        <begin position="66"/>
        <end position="76"/>
    </location>
</feature>
<dbReference type="SUPFAM" id="SSF48371">
    <property type="entry name" value="ARM repeat"/>
    <property type="match status" value="1"/>
</dbReference>
<keyword evidence="3" id="KW-0159">Chromosome partition</keyword>
<feature type="region of interest" description="Disordered" evidence="5">
    <location>
        <begin position="377"/>
        <end position="414"/>
    </location>
</feature>
<dbReference type="GO" id="GO:0030893">
    <property type="term" value="C:meiotic cohesin complex"/>
    <property type="evidence" value="ECO:0007669"/>
    <property type="project" value="TreeGrafter"/>
</dbReference>
<comment type="function">
    <text evidence="3">Component of cohesin complex, a complex required for the cohesion of sister chromatids after DNA replication. The cohesin complex apparently forms a large proteinaceous ring within which sister chromatids can be trapped. At anaphase, the complex is cleaved and dissociates from chromatin, allowing sister chromatids to segregate.</text>
</comment>
<feature type="compositionally biased region" description="Pro residues" evidence="5">
    <location>
        <begin position="1247"/>
        <end position="1257"/>
    </location>
</feature>
<feature type="domain" description="SCD" evidence="6">
    <location>
        <begin position="414"/>
        <end position="499"/>
    </location>
</feature>
<dbReference type="InterPro" id="IPR011989">
    <property type="entry name" value="ARM-like"/>
</dbReference>
<dbReference type="InterPro" id="IPR056396">
    <property type="entry name" value="HEAT_SCC3-SA"/>
</dbReference>
<feature type="region of interest" description="Disordered" evidence="5">
    <location>
        <begin position="205"/>
        <end position="229"/>
    </location>
</feature>
<dbReference type="InterPro" id="IPR016024">
    <property type="entry name" value="ARM-type_fold"/>
</dbReference>
<feature type="coiled-coil region" evidence="4">
    <location>
        <begin position="330"/>
        <end position="360"/>
    </location>
</feature>
<evidence type="ECO:0000256" key="4">
    <source>
        <dbReference type="SAM" id="Coils"/>
    </source>
</evidence>
<dbReference type="PROSITE" id="PS51425">
    <property type="entry name" value="SCD"/>
    <property type="match status" value="1"/>
</dbReference>
<dbReference type="Pfam" id="PF21581">
    <property type="entry name" value="SCD"/>
    <property type="match status" value="1"/>
</dbReference>
<feature type="region of interest" description="Disordered" evidence="5">
    <location>
        <begin position="1"/>
        <end position="132"/>
    </location>
</feature>
<dbReference type="GO" id="GO:0000775">
    <property type="term" value="C:chromosome, centromeric region"/>
    <property type="evidence" value="ECO:0007669"/>
    <property type="project" value="UniProtKB-SubCell"/>
</dbReference>
<evidence type="ECO:0000256" key="1">
    <source>
        <dbReference type="ARBA" id="ARBA00005486"/>
    </source>
</evidence>
<dbReference type="Gene3D" id="1.25.10.10">
    <property type="entry name" value="Leucine-rich Repeat Variant"/>
    <property type="match status" value="1"/>
</dbReference>
<dbReference type="Proteomes" id="UP001333110">
    <property type="component" value="Unassembled WGS sequence"/>
</dbReference>
<comment type="similarity">
    <text evidence="1 3">Belongs to the SCC3 family.</text>
</comment>
<dbReference type="GO" id="GO:0007059">
    <property type="term" value="P:chromosome segregation"/>
    <property type="evidence" value="ECO:0007669"/>
    <property type="project" value="UniProtKB-KW"/>
</dbReference>
<dbReference type="GO" id="GO:0000785">
    <property type="term" value="C:chromatin"/>
    <property type="evidence" value="ECO:0007669"/>
    <property type="project" value="UniProtKB-UniRule"/>
</dbReference>
<feature type="non-terminal residue" evidence="7">
    <location>
        <position position="1312"/>
    </location>
</feature>
<dbReference type="GO" id="GO:0051301">
    <property type="term" value="P:cell division"/>
    <property type="evidence" value="ECO:0007669"/>
    <property type="project" value="UniProtKB-UniRule"/>
</dbReference>
<accession>A0AAN7MGR5</accession>